<dbReference type="SUPFAM" id="SSF103084">
    <property type="entry name" value="Holliday junction resolvase RusA"/>
    <property type="match status" value="1"/>
</dbReference>
<dbReference type="GO" id="GO:0006281">
    <property type="term" value="P:DNA repair"/>
    <property type="evidence" value="ECO:0007669"/>
    <property type="project" value="InterPro"/>
</dbReference>
<dbReference type="GO" id="GO:0000287">
    <property type="term" value="F:magnesium ion binding"/>
    <property type="evidence" value="ECO:0007669"/>
    <property type="project" value="InterPro"/>
</dbReference>
<keyword evidence="2" id="KW-1185">Reference proteome</keyword>
<dbReference type="InterPro" id="IPR008822">
    <property type="entry name" value="Endonuclease_RusA-like"/>
</dbReference>
<organism evidence="1 2">
    <name type="scientific">Marinitoga piezophila (strain DSM 14283 / JCM 11233 / KA3)</name>
    <dbReference type="NCBI Taxonomy" id="443254"/>
    <lineage>
        <taxon>Bacteria</taxon>
        <taxon>Thermotogati</taxon>
        <taxon>Thermotogota</taxon>
        <taxon>Thermotogae</taxon>
        <taxon>Petrotogales</taxon>
        <taxon>Petrotogaceae</taxon>
        <taxon>Marinitoga</taxon>
    </lineage>
</organism>
<dbReference type="HOGENOM" id="CLU_2035283_0_0_0"/>
<dbReference type="Proteomes" id="UP000007161">
    <property type="component" value="Chromosome"/>
</dbReference>
<dbReference type="OrthoDB" id="2375410at2"/>
<dbReference type="Pfam" id="PF05866">
    <property type="entry name" value="RusA"/>
    <property type="match status" value="1"/>
</dbReference>
<gene>
    <name evidence="1" type="ordered locus">Marpi_0310</name>
</gene>
<protein>
    <submittedName>
        <fullName evidence="1">Holliday junction resolvase</fullName>
    </submittedName>
</protein>
<dbReference type="AlphaFoldDB" id="H2J433"/>
<proteinExistence type="predicted"/>
<reference evidence="2" key="2">
    <citation type="submission" date="2012-01" db="EMBL/GenBank/DDBJ databases">
        <title>Complete sequence of chromosome of Marinitoga piezophila KA3.</title>
        <authorList>
            <person name="Lucas S."/>
            <person name="Han J."/>
            <person name="Lapidus A."/>
            <person name="Cheng J.-F."/>
            <person name="Goodwin L."/>
            <person name="Pitluck S."/>
            <person name="Peters L."/>
            <person name="Mikhailova N."/>
            <person name="Teshima H."/>
            <person name="Detter J.C."/>
            <person name="Han C."/>
            <person name="Tapia R."/>
            <person name="Land M."/>
            <person name="Hauser L."/>
            <person name="Kyrpides N."/>
            <person name="Ivanova N."/>
            <person name="Pagani I."/>
            <person name="Jebbar M."/>
            <person name="Vannier P."/>
            <person name="Oger P."/>
            <person name="Cario A."/>
            <person name="Bartlett D."/>
            <person name="Noll K.M."/>
            <person name="Woyke T."/>
        </authorList>
    </citation>
    <scope>NUCLEOTIDE SEQUENCE [LARGE SCALE GENOMIC DNA]</scope>
    <source>
        <strain evidence="2">DSM 14283 / JCM 11233 / KA3</strain>
    </source>
</reference>
<evidence type="ECO:0000313" key="2">
    <source>
        <dbReference type="Proteomes" id="UP000007161"/>
    </source>
</evidence>
<dbReference type="EMBL" id="CP003257">
    <property type="protein sequence ID" value="AEX84761.1"/>
    <property type="molecule type" value="Genomic_DNA"/>
</dbReference>
<evidence type="ECO:0000313" key="1">
    <source>
        <dbReference type="EMBL" id="AEX84761.1"/>
    </source>
</evidence>
<dbReference type="KEGG" id="mpz:Marpi_0310"/>
<dbReference type="eggNOG" id="COG4570">
    <property type="taxonomic scope" value="Bacteria"/>
</dbReference>
<sequence>MKLKIEIEGIPPSVNHAYRKRGNGYGMYMTATAREFKEYVHYLAVKAMRKAKWTRLPNDKSFYKMKVYFYFKNRRHPDPNNLLKILIDALEGVVFENDRNIDIETNSSITGENKTLVVFEK</sequence>
<dbReference type="InterPro" id="IPR036614">
    <property type="entry name" value="RusA-like_sf"/>
</dbReference>
<accession>H2J433</accession>
<dbReference type="STRING" id="443254.Marpi_0310"/>
<dbReference type="Gene3D" id="3.30.1330.70">
    <property type="entry name" value="Holliday junction resolvase RusA"/>
    <property type="match status" value="1"/>
</dbReference>
<name>H2J433_MARPK</name>
<reference evidence="1 2" key="1">
    <citation type="journal article" date="2012" name="J. Bacteriol.">
        <title>Complete Genome Sequence of the Thermophilic, Piezophilic, Heterotrophic Bacterium Marinitoga piezophila KA3.</title>
        <authorList>
            <person name="Lucas S."/>
            <person name="Han J."/>
            <person name="Lapidus A."/>
            <person name="Cheng J.F."/>
            <person name="Goodwin L.A."/>
            <person name="Pitluck S."/>
            <person name="Peters L."/>
            <person name="Mikhailova N."/>
            <person name="Teshima H."/>
            <person name="Detter J.C."/>
            <person name="Han C."/>
            <person name="Tapia R."/>
            <person name="Land M."/>
            <person name="Hauser L."/>
            <person name="Kyrpides N.C."/>
            <person name="Ivanova N."/>
            <person name="Pagani I."/>
            <person name="Vannier P."/>
            <person name="Oger P."/>
            <person name="Bartlett D.H."/>
            <person name="Noll K.M."/>
            <person name="Woyke T."/>
            <person name="Jebbar M."/>
        </authorList>
    </citation>
    <scope>NUCLEOTIDE SEQUENCE [LARGE SCALE GENOMIC DNA]</scope>
    <source>
        <strain evidence="2">DSM 14283 / JCM 11233 / KA3</strain>
    </source>
</reference>
<dbReference type="RefSeq" id="WP_014295833.1">
    <property type="nucleotide sequence ID" value="NC_016751.1"/>
</dbReference>
<dbReference type="GO" id="GO:0006310">
    <property type="term" value="P:DNA recombination"/>
    <property type="evidence" value="ECO:0007669"/>
    <property type="project" value="InterPro"/>
</dbReference>